<dbReference type="PANTHER" id="PTHR16983:SF10">
    <property type="entry name" value="PROTEIN QUIVER"/>
    <property type="match status" value="1"/>
</dbReference>
<dbReference type="SMART" id="SM00134">
    <property type="entry name" value="LU"/>
    <property type="match status" value="1"/>
</dbReference>
<evidence type="ECO:0000313" key="9">
    <source>
        <dbReference type="Proteomes" id="UP000593565"/>
    </source>
</evidence>
<dbReference type="PANTHER" id="PTHR16983">
    <property type="entry name" value="UPAR/LY6 DOMAIN-CONTAINING PROTEIN"/>
    <property type="match status" value="1"/>
</dbReference>
<evidence type="ECO:0000256" key="2">
    <source>
        <dbReference type="ARBA" id="ARBA00022475"/>
    </source>
</evidence>
<evidence type="ECO:0000259" key="7">
    <source>
        <dbReference type="SMART" id="SM00134"/>
    </source>
</evidence>
<keyword evidence="3 6" id="KW-0732">Signal</keyword>
<dbReference type="InterPro" id="IPR035076">
    <property type="entry name" value="Toxin/TOLIP"/>
</dbReference>
<gene>
    <name evidence="8" type="ORF">AMELA_G00079030</name>
</gene>
<feature type="chain" id="PRO_5029466722" description="UPAR/Ly6 domain-containing protein" evidence="6">
    <location>
        <begin position="20"/>
        <end position="127"/>
    </location>
</feature>
<dbReference type="Proteomes" id="UP000593565">
    <property type="component" value="Unassembled WGS sequence"/>
</dbReference>
<organism evidence="8 9">
    <name type="scientific">Ameiurus melas</name>
    <name type="common">Black bullhead</name>
    <name type="synonym">Silurus melas</name>
    <dbReference type="NCBI Taxonomy" id="219545"/>
    <lineage>
        <taxon>Eukaryota</taxon>
        <taxon>Metazoa</taxon>
        <taxon>Chordata</taxon>
        <taxon>Craniata</taxon>
        <taxon>Vertebrata</taxon>
        <taxon>Euteleostomi</taxon>
        <taxon>Actinopterygii</taxon>
        <taxon>Neopterygii</taxon>
        <taxon>Teleostei</taxon>
        <taxon>Ostariophysi</taxon>
        <taxon>Siluriformes</taxon>
        <taxon>Ictaluridae</taxon>
        <taxon>Ameiurus</taxon>
    </lineage>
</organism>
<dbReference type="InterPro" id="IPR045860">
    <property type="entry name" value="Snake_toxin-like_sf"/>
</dbReference>
<sequence>MENLSGLLVFFLTIHSVYSLKCYVCSSTPSNEYCNRNAEECRAPLDTCMTTVDILGETKVIVKQCSSLRTCAGAAGTASLDASGNGNEVACCSSHLCNFNTATTTQLCTWLLSLPLCLLTLLIKQEV</sequence>
<evidence type="ECO:0000313" key="8">
    <source>
        <dbReference type="EMBL" id="KAF4088113.1"/>
    </source>
</evidence>
<keyword evidence="4" id="KW-0472">Membrane</keyword>
<dbReference type="GO" id="GO:0005886">
    <property type="term" value="C:plasma membrane"/>
    <property type="evidence" value="ECO:0007669"/>
    <property type="project" value="UniProtKB-SubCell"/>
</dbReference>
<evidence type="ECO:0000256" key="4">
    <source>
        <dbReference type="ARBA" id="ARBA00023136"/>
    </source>
</evidence>
<keyword evidence="2" id="KW-1003">Cell membrane</keyword>
<evidence type="ECO:0000256" key="1">
    <source>
        <dbReference type="ARBA" id="ARBA00004236"/>
    </source>
</evidence>
<dbReference type="Pfam" id="PF00087">
    <property type="entry name" value="Toxin_TOLIP"/>
    <property type="match status" value="1"/>
</dbReference>
<evidence type="ECO:0000256" key="6">
    <source>
        <dbReference type="SAM" id="SignalP"/>
    </source>
</evidence>
<name>A0A7J6AZ19_AMEME</name>
<dbReference type="AlphaFoldDB" id="A0A7J6AZ19"/>
<accession>A0A7J6AZ19</accession>
<dbReference type="InterPro" id="IPR051110">
    <property type="entry name" value="Ly-6/neurotoxin-like_GPI-ap"/>
</dbReference>
<dbReference type="Gene3D" id="2.10.60.10">
    <property type="entry name" value="CD59"/>
    <property type="match status" value="1"/>
</dbReference>
<keyword evidence="5" id="KW-0325">Glycoprotein</keyword>
<comment type="subcellular location">
    <subcellularLocation>
        <location evidence="1">Cell membrane</location>
    </subcellularLocation>
</comment>
<protein>
    <recommendedName>
        <fullName evidence="7">UPAR/Ly6 domain-containing protein</fullName>
    </recommendedName>
</protein>
<evidence type="ECO:0000256" key="3">
    <source>
        <dbReference type="ARBA" id="ARBA00022729"/>
    </source>
</evidence>
<dbReference type="EMBL" id="JAAGNN010000006">
    <property type="protein sequence ID" value="KAF4088113.1"/>
    <property type="molecule type" value="Genomic_DNA"/>
</dbReference>
<feature type="signal peptide" evidence="6">
    <location>
        <begin position="1"/>
        <end position="19"/>
    </location>
</feature>
<dbReference type="InterPro" id="IPR016054">
    <property type="entry name" value="LY6_UPA_recep-like"/>
</dbReference>
<dbReference type="SUPFAM" id="SSF57302">
    <property type="entry name" value="Snake toxin-like"/>
    <property type="match status" value="1"/>
</dbReference>
<keyword evidence="9" id="KW-1185">Reference proteome</keyword>
<proteinExistence type="predicted"/>
<feature type="domain" description="UPAR/Ly6" evidence="7">
    <location>
        <begin position="20"/>
        <end position="113"/>
    </location>
</feature>
<evidence type="ECO:0000256" key="5">
    <source>
        <dbReference type="ARBA" id="ARBA00023180"/>
    </source>
</evidence>
<reference evidence="8 9" key="1">
    <citation type="submission" date="2020-02" db="EMBL/GenBank/DDBJ databases">
        <title>A chromosome-scale genome assembly of the black bullhead catfish (Ameiurus melas).</title>
        <authorList>
            <person name="Wen M."/>
            <person name="Zham M."/>
            <person name="Cabau C."/>
            <person name="Klopp C."/>
            <person name="Donnadieu C."/>
            <person name="Roques C."/>
            <person name="Bouchez O."/>
            <person name="Lampietro C."/>
            <person name="Jouanno E."/>
            <person name="Herpin A."/>
            <person name="Louis A."/>
            <person name="Berthelot C."/>
            <person name="Parey E."/>
            <person name="Roest-Crollius H."/>
            <person name="Braasch I."/>
            <person name="Postlethwait J."/>
            <person name="Robinson-Rechavi M."/>
            <person name="Echchiki A."/>
            <person name="Begum T."/>
            <person name="Montfort J."/>
            <person name="Schartl M."/>
            <person name="Bobe J."/>
            <person name="Guiguen Y."/>
        </authorList>
    </citation>
    <scope>NUCLEOTIDE SEQUENCE [LARGE SCALE GENOMIC DNA]</scope>
    <source>
        <strain evidence="8">M_S1</strain>
        <tissue evidence="8">Blood</tissue>
    </source>
</reference>
<comment type="caution">
    <text evidence="8">The sequence shown here is derived from an EMBL/GenBank/DDBJ whole genome shotgun (WGS) entry which is preliminary data.</text>
</comment>